<proteinExistence type="predicted"/>
<dbReference type="EMBL" id="KE343423">
    <property type="protein sequence ID" value="EXB28855.1"/>
    <property type="molecule type" value="Genomic_DNA"/>
</dbReference>
<accession>W9QML1</accession>
<dbReference type="PANTHER" id="PTHR34454">
    <property type="entry name" value="TUNICAMYCIN INDUCED PROTEIN"/>
    <property type="match status" value="1"/>
</dbReference>
<protein>
    <submittedName>
        <fullName evidence="1">Uncharacterized protein</fullName>
    </submittedName>
</protein>
<gene>
    <name evidence="1" type="ORF">L484_015787</name>
</gene>
<dbReference type="AlphaFoldDB" id="W9QML1"/>
<evidence type="ECO:0000313" key="2">
    <source>
        <dbReference type="Proteomes" id="UP000030645"/>
    </source>
</evidence>
<sequence length="142" mass="16095">MPKRIHSHSKSHLAGQQGNNLILPYGRSLQIYHRMRERSKTWDLKEATVKSLGLQADDLKISGFDIRDARVGYSVAYEFHVEVDNKVLPFKLLEDINSCCGARWLKGMRITEGKTTRRGSHIDRSGSAFNIWVCSANTDYGA</sequence>
<evidence type="ECO:0000313" key="1">
    <source>
        <dbReference type="EMBL" id="EXB28855.1"/>
    </source>
</evidence>
<dbReference type="InterPro" id="IPR053283">
    <property type="entry name" value="TUNICAMYCIN_INDUCED_1"/>
</dbReference>
<name>W9QML1_9ROSA</name>
<organism evidence="1 2">
    <name type="scientific">Morus notabilis</name>
    <dbReference type="NCBI Taxonomy" id="981085"/>
    <lineage>
        <taxon>Eukaryota</taxon>
        <taxon>Viridiplantae</taxon>
        <taxon>Streptophyta</taxon>
        <taxon>Embryophyta</taxon>
        <taxon>Tracheophyta</taxon>
        <taxon>Spermatophyta</taxon>
        <taxon>Magnoliopsida</taxon>
        <taxon>eudicotyledons</taxon>
        <taxon>Gunneridae</taxon>
        <taxon>Pentapetalae</taxon>
        <taxon>rosids</taxon>
        <taxon>fabids</taxon>
        <taxon>Rosales</taxon>
        <taxon>Moraceae</taxon>
        <taxon>Moreae</taxon>
        <taxon>Morus</taxon>
    </lineage>
</organism>
<reference evidence="2" key="1">
    <citation type="submission" date="2013-01" db="EMBL/GenBank/DDBJ databases">
        <title>Draft Genome Sequence of a Mulberry Tree, Morus notabilis C.K. Schneid.</title>
        <authorList>
            <person name="He N."/>
            <person name="Zhao S."/>
        </authorList>
    </citation>
    <scope>NUCLEOTIDE SEQUENCE</scope>
</reference>
<dbReference type="STRING" id="981085.W9QML1"/>
<dbReference type="Proteomes" id="UP000030645">
    <property type="component" value="Unassembled WGS sequence"/>
</dbReference>
<keyword evidence="2" id="KW-1185">Reference proteome</keyword>
<dbReference type="PANTHER" id="PTHR34454:SF2">
    <property type="entry name" value="PROTEIN TUNICAMYCIN INDUCED 1"/>
    <property type="match status" value="1"/>
</dbReference>